<name>A0A1R1YJT6_9FUNG</name>
<dbReference type="AlphaFoldDB" id="A0A1R1YJT6"/>
<dbReference type="Proteomes" id="UP000187429">
    <property type="component" value="Unassembled WGS sequence"/>
</dbReference>
<proteinExistence type="predicted"/>
<gene>
    <name evidence="1" type="ORF">AYI69_g3391</name>
</gene>
<keyword evidence="2" id="KW-1185">Reference proteome</keyword>
<comment type="caution">
    <text evidence="1">The sequence shown here is derived from an EMBL/GenBank/DDBJ whole genome shotgun (WGS) entry which is preliminary data.</text>
</comment>
<reference evidence="2" key="1">
    <citation type="submission" date="2017-01" db="EMBL/GenBank/DDBJ databases">
        <authorList>
            <person name="Wang Y."/>
            <person name="White M."/>
            <person name="Kvist S."/>
            <person name="Moncalvo J.-M."/>
        </authorList>
    </citation>
    <scope>NUCLEOTIDE SEQUENCE [LARGE SCALE GENOMIC DNA]</scope>
    <source>
        <strain evidence="2">ID-206-W2</strain>
    </source>
</reference>
<organism evidence="1 2">
    <name type="scientific">Smittium culicis</name>
    <dbReference type="NCBI Taxonomy" id="133412"/>
    <lineage>
        <taxon>Eukaryota</taxon>
        <taxon>Fungi</taxon>
        <taxon>Fungi incertae sedis</taxon>
        <taxon>Zoopagomycota</taxon>
        <taxon>Kickxellomycotina</taxon>
        <taxon>Harpellomycetes</taxon>
        <taxon>Harpellales</taxon>
        <taxon>Legeriomycetaceae</taxon>
        <taxon>Smittium</taxon>
    </lineage>
</organism>
<accession>A0A1R1YJT6</accession>
<evidence type="ECO:0000313" key="2">
    <source>
        <dbReference type="Proteomes" id="UP000187429"/>
    </source>
</evidence>
<sequence>MYLNLYLVQYSDSILLYCKDIEPIVLIQVNRRGSGHVCALLKRQARNWSEIPGLISPFGNTHRSVEPASGGYTAAAKNASATKPTINTPPKNENSGIGSRVEDLISTFRHPRKDSQPIFGYEYFRERVQDTLQRSFPYNNTQLIRDQPTYEFKSAADNSSSQVHEDVDLRFQQGPGSGYSIFVMEEWDRRSR</sequence>
<dbReference type="EMBL" id="LSSM01001127">
    <property type="protein sequence ID" value="OMJ27179.1"/>
    <property type="molecule type" value="Genomic_DNA"/>
</dbReference>
<evidence type="ECO:0000313" key="1">
    <source>
        <dbReference type="EMBL" id="OMJ27179.1"/>
    </source>
</evidence>
<protein>
    <submittedName>
        <fullName evidence="1">Uncharacterized protein</fullName>
    </submittedName>
</protein>